<evidence type="ECO:0000256" key="1">
    <source>
        <dbReference type="SAM" id="MobiDB-lite"/>
    </source>
</evidence>
<feature type="compositionally biased region" description="Pro residues" evidence="1">
    <location>
        <begin position="74"/>
        <end position="87"/>
    </location>
</feature>
<keyword evidence="2" id="KW-1185">Reference proteome</keyword>
<reference evidence="3" key="1">
    <citation type="submission" date="2025-08" db="UniProtKB">
        <authorList>
            <consortium name="RefSeq"/>
        </authorList>
    </citation>
    <scope>IDENTIFICATION</scope>
    <source>
        <tissue evidence="3">Spleen</tissue>
    </source>
</reference>
<dbReference type="AlphaFoldDB" id="A0A6P5K0Q5"/>
<feature type="region of interest" description="Disordered" evidence="1">
    <location>
        <begin position="1"/>
        <end position="112"/>
    </location>
</feature>
<proteinExistence type="predicted"/>
<sequence length="112" mass="11396">MGPPFPFPTSSSLAPNPRGSRAPRGLEELVRGQSRVASVSTGEDRPGPQPSADSASEAGQGPPPLPLRLSASSKPPPPVGTCPPPGIKPRGRALPPGVGPPWRHCWGQSTAG</sequence>
<protein>
    <submittedName>
        <fullName evidence="3">Neural Wiskott-Aldrich syndrome protein-like</fullName>
    </submittedName>
</protein>
<dbReference type="GeneID" id="110206028"/>
<accession>A0A6P5K0Q5</accession>
<dbReference type="Proteomes" id="UP000515140">
    <property type="component" value="Unplaced"/>
</dbReference>
<organism evidence="2 3">
    <name type="scientific">Phascolarctos cinereus</name>
    <name type="common">Koala</name>
    <dbReference type="NCBI Taxonomy" id="38626"/>
    <lineage>
        <taxon>Eukaryota</taxon>
        <taxon>Metazoa</taxon>
        <taxon>Chordata</taxon>
        <taxon>Craniata</taxon>
        <taxon>Vertebrata</taxon>
        <taxon>Euteleostomi</taxon>
        <taxon>Mammalia</taxon>
        <taxon>Metatheria</taxon>
        <taxon>Diprotodontia</taxon>
        <taxon>Phascolarctidae</taxon>
        <taxon>Phascolarctos</taxon>
    </lineage>
</organism>
<dbReference type="InParanoid" id="A0A6P5K0Q5"/>
<dbReference type="KEGG" id="pcw:110206028"/>
<name>A0A6P5K0Q5_PHACI</name>
<dbReference type="RefSeq" id="XP_020838675.1">
    <property type="nucleotide sequence ID" value="XM_020983016.1"/>
</dbReference>
<evidence type="ECO:0000313" key="3">
    <source>
        <dbReference type="RefSeq" id="XP_020838675.1"/>
    </source>
</evidence>
<evidence type="ECO:0000313" key="2">
    <source>
        <dbReference type="Proteomes" id="UP000515140"/>
    </source>
</evidence>
<gene>
    <name evidence="3" type="primary">LOC110206028</name>
</gene>